<proteinExistence type="predicted"/>
<comment type="caution">
    <text evidence="1">The sequence shown here is derived from an EMBL/GenBank/DDBJ whole genome shotgun (WGS) entry which is preliminary data.</text>
</comment>
<keyword evidence="2" id="KW-1185">Reference proteome</keyword>
<organism evidence="1 2">
    <name type="scientific">Hygrophoropsis aurantiaca</name>
    <dbReference type="NCBI Taxonomy" id="72124"/>
    <lineage>
        <taxon>Eukaryota</taxon>
        <taxon>Fungi</taxon>
        <taxon>Dikarya</taxon>
        <taxon>Basidiomycota</taxon>
        <taxon>Agaricomycotina</taxon>
        <taxon>Agaricomycetes</taxon>
        <taxon>Agaricomycetidae</taxon>
        <taxon>Boletales</taxon>
        <taxon>Coniophorineae</taxon>
        <taxon>Hygrophoropsidaceae</taxon>
        <taxon>Hygrophoropsis</taxon>
    </lineage>
</organism>
<evidence type="ECO:0000313" key="1">
    <source>
        <dbReference type="EMBL" id="KAH7905506.1"/>
    </source>
</evidence>
<protein>
    <submittedName>
        <fullName evidence="1">Uncharacterized protein</fullName>
    </submittedName>
</protein>
<accession>A0ACB7ZX21</accession>
<name>A0ACB7ZX21_9AGAM</name>
<reference evidence="1" key="1">
    <citation type="journal article" date="2021" name="New Phytol.">
        <title>Evolutionary innovations through gain and loss of genes in the ectomycorrhizal Boletales.</title>
        <authorList>
            <person name="Wu G."/>
            <person name="Miyauchi S."/>
            <person name="Morin E."/>
            <person name="Kuo A."/>
            <person name="Drula E."/>
            <person name="Varga T."/>
            <person name="Kohler A."/>
            <person name="Feng B."/>
            <person name="Cao Y."/>
            <person name="Lipzen A."/>
            <person name="Daum C."/>
            <person name="Hundley H."/>
            <person name="Pangilinan J."/>
            <person name="Johnson J."/>
            <person name="Barry K."/>
            <person name="LaButti K."/>
            <person name="Ng V."/>
            <person name="Ahrendt S."/>
            <person name="Min B."/>
            <person name="Choi I.G."/>
            <person name="Park H."/>
            <person name="Plett J.M."/>
            <person name="Magnuson J."/>
            <person name="Spatafora J.W."/>
            <person name="Nagy L.G."/>
            <person name="Henrissat B."/>
            <person name="Grigoriev I.V."/>
            <person name="Yang Z.L."/>
            <person name="Xu J."/>
            <person name="Martin F.M."/>
        </authorList>
    </citation>
    <scope>NUCLEOTIDE SEQUENCE</scope>
    <source>
        <strain evidence="1">ATCC 28755</strain>
    </source>
</reference>
<sequence>MSVVFPANLPDYPPIDLASHSRSRAAVDGGPDDHDKTFKPFMRRIWFEFDRNQKILEFHAPTKQLKVWRWPLTDTRTRVAPEDLNNHRVTHNFLGPGCLCASLTTPSTDNSSTEALIFKPASGNHAGKWVASCASRTCGYWVILQHHYKMPYLPVYYYPPRTAHSVLYLGDSGETPTEPNTPTSSQSPQGSAPYHIPAIEGSDKLIPERCITPTPATKGLNAVANAVRLGKRKRAEVDVNPFIVQVTPKLRPPVKPDAFSLLMRLDSVTDGGLTVKEFKNLLTSALSTSENDTTVSPEAF</sequence>
<gene>
    <name evidence="1" type="ORF">BJ138DRAFT_1105928</name>
</gene>
<dbReference type="EMBL" id="MU268176">
    <property type="protein sequence ID" value="KAH7905506.1"/>
    <property type="molecule type" value="Genomic_DNA"/>
</dbReference>
<dbReference type="Proteomes" id="UP000790377">
    <property type="component" value="Unassembled WGS sequence"/>
</dbReference>
<evidence type="ECO:0000313" key="2">
    <source>
        <dbReference type="Proteomes" id="UP000790377"/>
    </source>
</evidence>